<feature type="compositionally biased region" description="Low complexity" evidence="1">
    <location>
        <begin position="455"/>
        <end position="464"/>
    </location>
</feature>
<feature type="domain" description="F-box" evidence="2">
    <location>
        <begin position="22"/>
        <end position="69"/>
    </location>
</feature>
<sequence length="602" mass="66032">MSVARSAILASMANSVSSQENSSTSTLLPPEILSQIFLEVDPHTLYTSIRALSRGWKQCVEDRLMAAEFESGRWRVGLRVVRKPKMGAPWRGGRAGSREADAPGSNWNEVRSRVSQRAQQQGLNEEQLVQEARHAFATYVAAQSGSLEDELEPALSGQGSTYDHGAPVLHTIPMQFKRYDKASTTLQFNTPNEELHALFEKESSRLDLDFGIIWRFPGDGQDDAEEWGDADPENGWLSRFYCSSFDTKKIEDSDAASKKLSEPLKLRSTPLARRVRRAITRADSNEEGDEDDTGETSVDPSAPLEWDDRGHEYAALSLSLGTEFFVRRSARANHLLRRLEAEVESARKARKQAKKKRSKMQSTLSSQCSTPYLRSPNRALMAVDASSSSSLEVPALRLHQSLTTLDSTRASTPSTGSVCSSGTCTPSTSNTPAWKLDRSASYAAIASTPPSNPQSRRGSSSSSGTRILRPVLFGTPKESVAPLPSVNASGYTSVQHQSLADGKEEEMKAEKEEYMTGDVSMSSEEDSFDSGSMTRSSSSKGYASKVAISSHHSVPRCHFSARLVRIGSQAKEWQGGDSYGRNAVRQAVLPAKTSVAIWEWCR</sequence>
<feature type="compositionally biased region" description="Basic residues" evidence="1">
    <location>
        <begin position="348"/>
        <end position="359"/>
    </location>
</feature>
<feature type="compositionally biased region" description="Polar residues" evidence="1">
    <location>
        <begin position="363"/>
        <end position="372"/>
    </location>
</feature>
<feature type="compositionally biased region" description="Low complexity" evidence="1">
    <location>
        <begin position="411"/>
        <end position="429"/>
    </location>
</feature>
<dbReference type="EMBL" id="KZ819603">
    <property type="protein sequence ID" value="PWN35267.1"/>
    <property type="molecule type" value="Genomic_DNA"/>
</dbReference>
<proteinExistence type="predicted"/>
<accession>A0A316VC76</accession>
<dbReference type="PROSITE" id="PS50181">
    <property type="entry name" value="FBOX"/>
    <property type="match status" value="1"/>
</dbReference>
<feature type="region of interest" description="Disordered" evidence="1">
    <location>
        <begin position="344"/>
        <end position="372"/>
    </location>
</feature>
<evidence type="ECO:0000313" key="4">
    <source>
        <dbReference type="Proteomes" id="UP000245771"/>
    </source>
</evidence>
<dbReference type="InterPro" id="IPR036047">
    <property type="entry name" value="F-box-like_dom_sf"/>
</dbReference>
<feature type="region of interest" description="Disordered" evidence="1">
    <location>
        <begin position="407"/>
        <end position="432"/>
    </location>
</feature>
<feature type="compositionally biased region" description="Acidic residues" evidence="1">
    <location>
        <begin position="285"/>
        <end position="294"/>
    </location>
</feature>
<feature type="region of interest" description="Disordered" evidence="1">
    <location>
        <begin position="87"/>
        <end position="106"/>
    </location>
</feature>
<dbReference type="SUPFAM" id="SSF81383">
    <property type="entry name" value="F-box domain"/>
    <property type="match status" value="1"/>
</dbReference>
<reference evidence="3 4" key="1">
    <citation type="journal article" date="2018" name="Mol. Biol. Evol.">
        <title>Broad Genomic Sampling Reveals a Smut Pathogenic Ancestry of the Fungal Clade Ustilaginomycotina.</title>
        <authorList>
            <person name="Kijpornyongpan T."/>
            <person name="Mondo S.J."/>
            <person name="Barry K."/>
            <person name="Sandor L."/>
            <person name="Lee J."/>
            <person name="Lipzen A."/>
            <person name="Pangilinan J."/>
            <person name="LaButti K."/>
            <person name="Hainaut M."/>
            <person name="Henrissat B."/>
            <person name="Grigoriev I.V."/>
            <person name="Spatafora J.W."/>
            <person name="Aime M.C."/>
        </authorList>
    </citation>
    <scope>NUCLEOTIDE SEQUENCE [LARGE SCALE GENOMIC DNA]</scope>
    <source>
        <strain evidence="3 4">MCA 3882</strain>
    </source>
</reference>
<feature type="region of interest" description="Disordered" evidence="1">
    <location>
        <begin position="445"/>
        <end position="466"/>
    </location>
</feature>
<dbReference type="OrthoDB" id="3363523at2759"/>
<feature type="region of interest" description="Disordered" evidence="1">
    <location>
        <begin position="513"/>
        <end position="536"/>
    </location>
</feature>
<organism evidence="3 4">
    <name type="scientific">Meira miltonrushii</name>
    <dbReference type="NCBI Taxonomy" id="1280837"/>
    <lineage>
        <taxon>Eukaryota</taxon>
        <taxon>Fungi</taxon>
        <taxon>Dikarya</taxon>
        <taxon>Basidiomycota</taxon>
        <taxon>Ustilaginomycotina</taxon>
        <taxon>Exobasidiomycetes</taxon>
        <taxon>Exobasidiales</taxon>
        <taxon>Brachybasidiaceae</taxon>
        <taxon>Meira</taxon>
    </lineage>
</organism>
<keyword evidence="4" id="KW-1185">Reference proteome</keyword>
<dbReference type="GeneID" id="37020483"/>
<protein>
    <recommendedName>
        <fullName evidence="2">F-box domain-containing protein</fullName>
    </recommendedName>
</protein>
<name>A0A316VC76_9BASI</name>
<dbReference type="InParanoid" id="A0A316VC76"/>
<evidence type="ECO:0000313" key="3">
    <source>
        <dbReference type="EMBL" id="PWN35267.1"/>
    </source>
</evidence>
<dbReference type="RefSeq" id="XP_025355569.1">
    <property type="nucleotide sequence ID" value="XM_025498702.1"/>
</dbReference>
<dbReference type="AlphaFoldDB" id="A0A316VC76"/>
<gene>
    <name evidence="3" type="ORF">FA14DRAFT_160491</name>
</gene>
<evidence type="ECO:0000259" key="2">
    <source>
        <dbReference type="PROSITE" id="PS50181"/>
    </source>
</evidence>
<dbReference type="InterPro" id="IPR001810">
    <property type="entry name" value="F-box_dom"/>
</dbReference>
<dbReference type="Proteomes" id="UP000245771">
    <property type="component" value="Unassembled WGS sequence"/>
</dbReference>
<evidence type="ECO:0000256" key="1">
    <source>
        <dbReference type="SAM" id="MobiDB-lite"/>
    </source>
</evidence>
<feature type="region of interest" description="Disordered" evidence="1">
    <location>
        <begin position="278"/>
        <end position="306"/>
    </location>
</feature>